<organism evidence="4 5">
    <name type="scientific">Gossypium arboreum</name>
    <name type="common">Tree cotton</name>
    <name type="synonym">Gossypium nanking</name>
    <dbReference type="NCBI Taxonomy" id="29729"/>
    <lineage>
        <taxon>Eukaryota</taxon>
        <taxon>Viridiplantae</taxon>
        <taxon>Streptophyta</taxon>
        <taxon>Embryophyta</taxon>
        <taxon>Tracheophyta</taxon>
        <taxon>Spermatophyta</taxon>
        <taxon>Magnoliopsida</taxon>
        <taxon>eudicotyledons</taxon>
        <taxon>Gunneridae</taxon>
        <taxon>Pentapetalae</taxon>
        <taxon>rosids</taxon>
        <taxon>malvids</taxon>
        <taxon>Malvales</taxon>
        <taxon>Malvaceae</taxon>
        <taxon>Malvoideae</taxon>
        <taxon>Gossypium</taxon>
    </lineage>
</organism>
<dbReference type="Proteomes" id="UP001358586">
    <property type="component" value="Chromosome 3"/>
</dbReference>
<keyword evidence="2" id="KW-0689">Ribosomal protein</keyword>
<dbReference type="SUPFAM" id="SSF52161">
    <property type="entry name" value="Ribosomal protein L13"/>
    <property type="match status" value="1"/>
</dbReference>
<evidence type="ECO:0000313" key="5">
    <source>
        <dbReference type="Proteomes" id="UP001358586"/>
    </source>
</evidence>
<dbReference type="PANTHER" id="PTHR11545:SF39">
    <property type="entry name" value="LARGE RIBOSOMAL SUBUNIT PROTEIN UL13X-RELATED"/>
    <property type="match status" value="1"/>
</dbReference>
<reference evidence="4 5" key="1">
    <citation type="submission" date="2023-03" db="EMBL/GenBank/DDBJ databases">
        <title>WGS of Gossypium arboreum.</title>
        <authorList>
            <person name="Yu D."/>
        </authorList>
    </citation>
    <scope>NUCLEOTIDE SEQUENCE [LARGE SCALE GENOMIC DNA]</scope>
    <source>
        <tissue evidence="4">Leaf</tissue>
    </source>
</reference>
<proteinExistence type="inferred from homology"/>
<dbReference type="Pfam" id="PF00572">
    <property type="entry name" value="Ribosomal_L13"/>
    <property type="match status" value="1"/>
</dbReference>
<comment type="caution">
    <text evidence="4">The sequence shown here is derived from an EMBL/GenBank/DDBJ whole genome shotgun (WGS) entry which is preliminary data.</text>
</comment>
<dbReference type="InterPro" id="IPR036899">
    <property type="entry name" value="Ribosomal_uL13_sf"/>
</dbReference>
<dbReference type="PANTHER" id="PTHR11545">
    <property type="entry name" value="RIBOSOMAL PROTEIN L13"/>
    <property type="match status" value="1"/>
</dbReference>
<dbReference type="EMBL" id="JARKNE010000003">
    <property type="protein sequence ID" value="KAK5841016.1"/>
    <property type="molecule type" value="Genomic_DNA"/>
</dbReference>
<name>A0ABR0QNW0_GOSAR</name>
<comment type="similarity">
    <text evidence="1">Belongs to the universal ribosomal protein uL13 family.</text>
</comment>
<evidence type="ECO:0000256" key="2">
    <source>
        <dbReference type="ARBA" id="ARBA00022980"/>
    </source>
</evidence>
<protein>
    <submittedName>
        <fullName evidence="4">Uncharacterized protein</fullName>
    </submittedName>
</protein>
<keyword evidence="3" id="KW-0687">Ribonucleoprotein</keyword>
<gene>
    <name evidence="4" type="ORF">PVK06_009924</name>
</gene>
<evidence type="ECO:0000256" key="3">
    <source>
        <dbReference type="ARBA" id="ARBA00023274"/>
    </source>
</evidence>
<accession>A0ABR0QNW0</accession>
<sequence length="76" mass="8574">MCAKRVAVDARHRMLGRSGSILAQELLNGQQVVVVRCEEICMWGGSVRQKMNLMREEVKESRMSVLEVIIVGSKEN</sequence>
<keyword evidence="5" id="KW-1185">Reference proteome</keyword>
<dbReference type="InterPro" id="IPR005822">
    <property type="entry name" value="Ribosomal_uL13"/>
</dbReference>
<dbReference type="Gene3D" id="3.90.1180.10">
    <property type="entry name" value="Ribosomal protein L13"/>
    <property type="match status" value="1"/>
</dbReference>
<evidence type="ECO:0000256" key="1">
    <source>
        <dbReference type="ARBA" id="ARBA00006227"/>
    </source>
</evidence>
<evidence type="ECO:0000313" key="4">
    <source>
        <dbReference type="EMBL" id="KAK5841016.1"/>
    </source>
</evidence>